<dbReference type="Gene3D" id="3.40.50.300">
    <property type="entry name" value="P-loop containing nucleotide triphosphate hydrolases"/>
    <property type="match status" value="1"/>
</dbReference>
<dbReference type="GeneID" id="59148663"/>
<dbReference type="Pfam" id="PF07726">
    <property type="entry name" value="AAA_3"/>
    <property type="match status" value="1"/>
</dbReference>
<organism evidence="2 3">
    <name type="scientific">Infirmifilum lucidum</name>
    <dbReference type="NCBI Taxonomy" id="2776706"/>
    <lineage>
        <taxon>Archaea</taxon>
        <taxon>Thermoproteota</taxon>
        <taxon>Thermoprotei</taxon>
        <taxon>Thermofilales</taxon>
        <taxon>Thermofilaceae</taxon>
        <taxon>Infirmifilum</taxon>
    </lineage>
</organism>
<dbReference type="InterPro" id="IPR050764">
    <property type="entry name" value="CbbQ/NirQ/NorQ/GpvN"/>
</dbReference>
<dbReference type="GO" id="GO:0005524">
    <property type="term" value="F:ATP binding"/>
    <property type="evidence" value="ECO:0007669"/>
    <property type="project" value="InterPro"/>
</dbReference>
<dbReference type="AlphaFoldDB" id="A0A7L9FHL3"/>
<dbReference type="CDD" id="cd00009">
    <property type="entry name" value="AAA"/>
    <property type="match status" value="1"/>
</dbReference>
<protein>
    <submittedName>
        <fullName evidence="2">MoxR family ATPase</fullName>
    </submittedName>
</protein>
<dbReference type="PIRSF" id="PIRSF002849">
    <property type="entry name" value="AAA_ATPase_chaperone_MoxR_prd"/>
    <property type="match status" value="1"/>
</dbReference>
<dbReference type="InterPro" id="IPR027417">
    <property type="entry name" value="P-loop_NTPase"/>
</dbReference>
<reference evidence="2 3" key="1">
    <citation type="submission" date="2020-10" db="EMBL/GenBank/DDBJ databases">
        <title>Thermofilum lucidum 3507LT sp. nov. a novel member of Thermofilaceae family isolated from Chile hot spring, and proposal of description order Thermofilales.</title>
        <authorList>
            <person name="Zayulina K.S."/>
            <person name="Elcheninov A.G."/>
            <person name="Toshchakov S.V."/>
            <person name="Kublanov I.V."/>
        </authorList>
    </citation>
    <scope>NUCLEOTIDE SEQUENCE [LARGE SCALE GENOMIC DNA]</scope>
    <source>
        <strain evidence="2 3">3507LT</strain>
    </source>
</reference>
<dbReference type="InterPro" id="IPR011703">
    <property type="entry name" value="ATPase_AAA-3"/>
</dbReference>
<dbReference type="Pfam" id="PF17863">
    <property type="entry name" value="AAA_lid_2"/>
    <property type="match status" value="1"/>
</dbReference>
<evidence type="ECO:0000259" key="1">
    <source>
        <dbReference type="SMART" id="SM00382"/>
    </source>
</evidence>
<dbReference type="RefSeq" id="WP_192819262.1">
    <property type="nucleotide sequence ID" value="NZ_CP062310.1"/>
</dbReference>
<dbReference type="KEGG" id="thel:IG193_02165"/>
<dbReference type="PANTHER" id="PTHR42759:SF1">
    <property type="entry name" value="MAGNESIUM-CHELATASE SUBUNIT CHLD"/>
    <property type="match status" value="1"/>
</dbReference>
<evidence type="ECO:0000313" key="3">
    <source>
        <dbReference type="Proteomes" id="UP000594121"/>
    </source>
</evidence>
<keyword evidence="3" id="KW-1185">Reference proteome</keyword>
<gene>
    <name evidence="2" type="ORF">IG193_02165</name>
</gene>
<feature type="domain" description="AAA+ ATPase" evidence="1">
    <location>
        <begin position="56"/>
        <end position="252"/>
    </location>
</feature>
<accession>A0A7L9FHL3</accession>
<dbReference type="InParanoid" id="A0A7L9FHL3"/>
<dbReference type="SMART" id="SM00382">
    <property type="entry name" value="AAA"/>
    <property type="match status" value="1"/>
</dbReference>
<evidence type="ECO:0000313" key="2">
    <source>
        <dbReference type="EMBL" id="QOJ79290.1"/>
    </source>
</evidence>
<dbReference type="Proteomes" id="UP000594121">
    <property type="component" value="Chromosome"/>
</dbReference>
<dbReference type="PANTHER" id="PTHR42759">
    <property type="entry name" value="MOXR FAMILY PROTEIN"/>
    <property type="match status" value="1"/>
</dbReference>
<dbReference type="Gene3D" id="1.10.8.80">
    <property type="entry name" value="Magnesium chelatase subunit I, C-Terminal domain"/>
    <property type="match status" value="1"/>
</dbReference>
<dbReference type="InterPro" id="IPR003593">
    <property type="entry name" value="AAA+_ATPase"/>
</dbReference>
<dbReference type="InterPro" id="IPR041628">
    <property type="entry name" value="ChlI/MoxR_AAA_lid"/>
</dbReference>
<name>A0A7L9FHL3_9CREN</name>
<dbReference type="SUPFAM" id="SSF52540">
    <property type="entry name" value="P-loop containing nucleoside triphosphate hydrolases"/>
    <property type="match status" value="1"/>
</dbReference>
<proteinExistence type="predicted"/>
<dbReference type="EMBL" id="CP062310">
    <property type="protein sequence ID" value="QOJ79290.1"/>
    <property type="molecule type" value="Genomic_DNA"/>
</dbReference>
<sequence>MEYKVGALREESVGNSAFTAEAKAFLVRASEILNKLDSYIVGYDDLKKLLLVAALTGGHIFIEGPPGTGKTSVARVFASLIGGSFKRVQMTPDLLPSDIIGTYYFDLKRGEWVLRKGPIFTNVLFIDELNRAPPRTQSALLQAMQEREVSIEGVRHALPKPFLVLASQMPVGSEGTYPLTPVLVDRFAYGYQTSYPDEGLEATIIDISDAVESVLEVPSGEAPSKLRPVISQEELLRASELMKTVYVSEKITRYIVSLVGFIRRSSEVLLGPSPRASIWLYRGARALAFLEGRGFVVPDDVKSVARYVLAHRIVLKPESQSEGVSPLDVVERALKSVEVPKV</sequence>
<dbReference type="GO" id="GO:0016887">
    <property type="term" value="F:ATP hydrolysis activity"/>
    <property type="evidence" value="ECO:0007669"/>
    <property type="project" value="InterPro"/>
</dbReference>